<keyword evidence="1" id="KW-0812">Transmembrane</keyword>
<dbReference type="KEGG" id="hspo:JGZ69_16185"/>
<dbReference type="Proteomes" id="UP000595512">
    <property type="component" value="Chromosome"/>
</dbReference>
<dbReference type="EMBL" id="CP066701">
    <property type="protein sequence ID" value="QQX24331.1"/>
    <property type="molecule type" value="Genomic_DNA"/>
</dbReference>
<proteinExistence type="predicted"/>
<accession>A0AB37H8N3</accession>
<name>A0AB37H8N3_9BACI</name>
<sequence length="112" mass="13060">MKNNKGFIVAEGLVSLSAILLIATSLFPLMFLIIQKQEEGKRDLIAARLMYERTEANLMTGQSQDQLYIVDGRQYTITFQQGNEFEWKVCVNYDKKQQCIVEEYERERVLTD</sequence>
<reference evidence="2 3" key="1">
    <citation type="submission" date="2020-12" db="EMBL/GenBank/DDBJ databases">
        <title>Taxonomic evaluation of the Bacillus sporothermodurans group of bacteria based on whole genome sequences.</title>
        <authorList>
            <person name="Fiedler G."/>
            <person name="Herbstmann A.-D."/>
            <person name="Doll E."/>
            <person name="Wenning M."/>
            <person name="Brinks E."/>
            <person name="Kabisch J."/>
            <person name="Breitenwieser F."/>
            <person name="Lappann M."/>
            <person name="Boehnlein C."/>
            <person name="Franz C."/>
        </authorList>
    </citation>
    <scope>NUCLEOTIDE SEQUENCE [LARGE SCALE GENOMIC DNA]</scope>
    <source>
        <strain evidence="2 3">DSM 10599</strain>
    </source>
</reference>
<dbReference type="RefSeq" id="WP_066234394.1">
    <property type="nucleotide sequence ID" value="NZ_CP066701.1"/>
</dbReference>
<feature type="transmembrane region" description="Helical" evidence="1">
    <location>
        <begin position="12"/>
        <end position="34"/>
    </location>
</feature>
<dbReference type="GeneID" id="62500739"/>
<evidence type="ECO:0000256" key="1">
    <source>
        <dbReference type="SAM" id="Phobius"/>
    </source>
</evidence>
<gene>
    <name evidence="2" type="ORF">JGZ69_16185</name>
</gene>
<evidence type="ECO:0000313" key="3">
    <source>
        <dbReference type="Proteomes" id="UP000595512"/>
    </source>
</evidence>
<evidence type="ECO:0008006" key="4">
    <source>
        <dbReference type="Google" id="ProtNLM"/>
    </source>
</evidence>
<evidence type="ECO:0000313" key="2">
    <source>
        <dbReference type="EMBL" id="QQX24331.1"/>
    </source>
</evidence>
<organism evidence="2 3">
    <name type="scientific">Heyndrickxia sporothermodurans</name>
    <dbReference type="NCBI Taxonomy" id="46224"/>
    <lineage>
        <taxon>Bacteria</taxon>
        <taxon>Bacillati</taxon>
        <taxon>Bacillota</taxon>
        <taxon>Bacilli</taxon>
        <taxon>Bacillales</taxon>
        <taxon>Bacillaceae</taxon>
        <taxon>Heyndrickxia</taxon>
    </lineage>
</organism>
<protein>
    <recommendedName>
        <fullName evidence="4">Type II secretion system protein</fullName>
    </recommendedName>
</protein>
<keyword evidence="1" id="KW-0472">Membrane</keyword>
<dbReference type="AlphaFoldDB" id="A0AB37H8N3"/>
<keyword evidence="1" id="KW-1133">Transmembrane helix</keyword>